<dbReference type="SUPFAM" id="SSF53807">
    <property type="entry name" value="Helical backbone' metal receptor"/>
    <property type="match status" value="1"/>
</dbReference>
<dbReference type="InterPro" id="IPR050902">
    <property type="entry name" value="ABC_Transporter_SBP"/>
</dbReference>
<dbReference type="PANTHER" id="PTHR30535:SF4">
    <property type="entry name" value="HEMIN-BINDING PERIPLASMIC PROTEIN HMUT"/>
    <property type="match status" value="1"/>
</dbReference>
<dbReference type="AlphaFoldDB" id="H8GJ28"/>
<dbReference type="HOGENOM" id="CLU_038034_6_0_6"/>
<gene>
    <name evidence="3" type="ORF">Metal_3898</name>
</gene>
<evidence type="ECO:0000313" key="3">
    <source>
        <dbReference type="EMBL" id="EIC31535.1"/>
    </source>
</evidence>
<dbReference type="RefSeq" id="WP_005374951.1">
    <property type="nucleotide sequence ID" value="NZ_CM001475.1"/>
</dbReference>
<dbReference type="eggNOG" id="COG4558">
    <property type="taxonomic scope" value="Bacteria"/>
</dbReference>
<dbReference type="Pfam" id="PF01497">
    <property type="entry name" value="Peripla_BP_2"/>
    <property type="match status" value="1"/>
</dbReference>
<organism evidence="3 4">
    <name type="scientific">Methylomicrobium album BG8</name>
    <dbReference type="NCBI Taxonomy" id="686340"/>
    <lineage>
        <taxon>Bacteria</taxon>
        <taxon>Pseudomonadati</taxon>
        <taxon>Pseudomonadota</taxon>
        <taxon>Gammaproteobacteria</taxon>
        <taxon>Methylococcales</taxon>
        <taxon>Methylococcaceae</taxon>
        <taxon>Methylomicrobium</taxon>
    </lineage>
</organism>
<accession>H8GJ28</accession>
<feature type="chain" id="PRO_5003613584" evidence="1">
    <location>
        <begin position="24"/>
        <end position="287"/>
    </location>
</feature>
<dbReference type="PANTHER" id="PTHR30535">
    <property type="entry name" value="VITAMIN B12-BINDING PROTEIN"/>
    <property type="match status" value="1"/>
</dbReference>
<protein>
    <submittedName>
        <fullName evidence="3">ABC-type hemin transport system, periplasmic component</fullName>
    </submittedName>
</protein>
<name>H8GJ28_METAL</name>
<dbReference type="Proteomes" id="UP000005090">
    <property type="component" value="Chromosome"/>
</dbReference>
<dbReference type="PROSITE" id="PS50983">
    <property type="entry name" value="FE_B12_PBP"/>
    <property type="match status" value="1"/>
</dbReference>
<evidence type="ECO:0000259" key="2">
    <source>
        <dbReference type="PROSITE" id="PS50983"/>
    </source>
</evidence>
<dbReference type="Gene3D" id="3.40.50.1980">
    <property type="entry name" value="Nitrogenase molybdenum iron protein domain"/>
    <property type="match status" value="2"/>
</dbReference>
<dbReference type="InterPro" id="IPR002491">
    <property type="entry name" value="ABC_transptr_periplasmic_BD"/>
</dbReference>
<dbReference type="CDD" id="cd01149">
    <property type="entry name" value="HutB"/>
    <property type="match status" value="1"/>
</dbReference>
<dbReference type="EMBL" id="CM001475">
    <property type="protein sequence ID" value="EIC31535.1"/>
    <property type="molecule type" value="Genomic_DNA"/>
</dbReference>
<sequence>MKKTQRAMSILLWLAVWLCPALAQGEEARRVIVAGGALTEIVYALGLADRLVGVDITSSFPPETEKLPKIGYLRNLGSEGLLSLRPDLVLAIAEAGPPEALAQIRAAGTRVEIVATPNTPEGGAQKIIAVADALGVSSRGQELEQSYRAAWQATQQAVAGYRDRPRVLFILAHTGGNPMVAGRDTAADAMIRLAGADNAGAGFEGYKPMSAEAIMAANPEVLLITTEGVDVLGGLDPLWDHPALRLTPAGHAHHIVTLDSLYLLGFGPRLPDAVQELARRLRTPETE</sequence>
<feature type="domain" description="Fe/B12 periplasmic-binding" evidence="2">
    <location>
        <begin position="30"/>
        <end position="285"/>
    </location>
</feature>
<reference evidence="3 4" key="1">
    <citation type="journal article" date="2013" name="Genome Announc.">
        <title>Genome Sequence of the Obligate Gammaproteobacterial Methanotroph Methylomicrobium album Strain BG8.</title>
        <authorList>
            <person name="Kits K.D."/>
            <person name="Kalyuzhnaya M.G."/>
            <person name="Klotz M.G."/>
            <person name="Jetten M.S."/>
            <person name="Op den Camp H.J."/>
            <person name="Vuilleumier S."/>
            <person name="Bringel F."/>
            <person name="Dispirito A.A."/>
            <person name="Murrell J.C."/>
            <person name="Bruce D."/>
            <person name="Cheng J.F."/>
            <person name="Copeland A."/>
            <person name="Goodwin L."/>
            <person name="Hauser L."/>
            <person name="Lajus A."/>
            <person name="Land M.L."/>
            <person name="Lapidus A."/>
            <person name="Lucas S."/>
            <person name="Medigue C."/>
            <person name="Pitluck S."/>
            <person name="Woyke T."/>
            <person name="Zeytun A."/>
            <person name="Stein L.Y."/>
        </authorList>
    </citation>
    <scope>NUCLEOTIDE SEQUENCE [LARGE SCALE GENOMIC DNA]</scope>
    <source>
        <strain evidence="3 4">BG8</strain>
    </source>
</reference>
<keyword evidence="4" id="KW-1185">Reference proteome</keyword>
<feature type="signal peptide" evidence="1">
    <location>
        <begin position="1"/>
        <end position="23"/>
    </location>
</feature>
<proteinExistence type="predicted"/>
<evidence type="ECO:0000313" key="4">
    <source>
        <dbReference type="Proteomes" id="UP000005090"/>
    </source>
</evidence>
<evidence type="ECO:0000256" key="1">
    <source>
        <dbReference type="SAM" id="SignalP"/>
    </source>
</evidence>
<dbReference type="STRING" id="686340.Metal_3898"/>
<keyword evidence="1" id="KW-0732">Signal</keyword>